<organism evidence="5 6">
    <name type="scientific">Robiginitalea aurantiaca</name>
    <dbReference type="NCBI Taxonomy" id="3056915"/>
    <lineage>
        <taxon>Bacteria</taxon>
        <taxon>Pseudomonadati</taxon>
        <taxon>Bacteroidota</taxon>
        <taxon>Flavobacteriia</taxon>
        <taxon>Flavobacteriales</taxon>
        <taxon>Flavobacteriaceae</taxon>
        <taxon>Robiginitalea</taxon>
    </lineage>
</organism>
<dbReference type="InterPro" id="IPR006119">
    <property type="entry name" value="Resolv_N"/>
</dbReference>
<dbReference type="Gene3D" id="3.40.50.1390">
    <property type="entry name" value="Resolvase, N-terminal catalytic domain"/>
    <property type="match status" value="1"/>
</dbReference>
<keyword evidence="6" id="KW-1185">Reference proteome</keyword>
<dbReference type="CDD" id="cd03768">
    <property type="entry name" value="SR_ResInv"/>
    <property type="match status" value="1"/>
</dbReference>
<dbReference type="Pfam" id="PF00239">
    <property type="entry name" value="Resolvase"/>
    <property type="match status" value="1"/>
</dbReference>
<dbReference type="PANTHER" id="PTHR30461:SF2">
    <property type="entry name" value="SERINE RECOMBINASE PINE-RELATED"/>
    <property type="match status" value="1"/>
</dbReference>
<comment type="caution">
    <text evidence="5">The sequence shown here is derived from an EMBL/GenBank/DDBJ whole genome shotgun (WGS) entry which is preliminary data.</text>
</comment>
<keyword evidence="2" id="KW-0233">DNA recombination</keyword>
<evidence type="ECO:0000256" key="2">
    <source>
        <dbReference type="ARBA" id="ARBA00023172"/>
    </source>
</evidence>
<name>A0ABT7WFA9_9FLAO</name>
<dbReference type="SUPFAM" id="SSF53041">
    <property type="entry name" value="Resolvase-like"/>
    <property type="match status" value="1"/>
</dbReference>
<evidence type="ECO:0000256" key="1">
    <source>
        <dbReference type="ARBA" id="ARBA00023125"/>
    </source>
</evidence>
<keyword evidence="1" id="KW-0238">DNA-binding</keyword>
<accession>A0ABT7WFA9</accession>
<evidence type="ECO:0000256" key="3">
    <source>
        <dbReference type="SAM" id="MobiDB-lite"/>
    </source>
</evidence>
<feature type="compositionally biased region" description="Polar residues" evidence="3">
    <location>
        <begin position="144"/>
        <end position="159"/>
    </location>
</feature>
<gene>
    <name evidence="5" type="ORF">QU605_09000</name>
</gene>
<evidence type="ECO:0000313" key="5">
    <source>
        <dbReference type="EMBL" id="MDM9631606.1"/>
    </source>
</evidence>
<protein>
    <submittedName>
        <fullName evidence="5">Recombinase family protein</fullName>
    </submittedName>
</protein>
<dbReference type="PROSITE" id="PS51736">
    <property type="entry name" value="RECOMBINASES_3"/>
    <property type="match status" value="1"/>
</dbReference>
<reference evidence="5" key="1">
    <citation type="submission" date="2023-06" db="EMBL/GenBank/DDBJ databases">
        <title>Robiginitalea aurantiacus sp. nov. and Algoriphagus sediminis sp. nov., isolated from coastal sediment.</title>
        <authorList>
            <person name="Zhou Z.Y."/>
            <person name="An J."/>
            <person name="Jia Y.W."/>
            <person name="Du Z.J."/>
        </authorList>
    </citation>
    <scope>NUCLEOTIDE SEQUENCE</scope>
    <source>
        <strain evidence="5">M39</strain>
    </source>
</reference>
<feature type="region of interest" description="Disordered" evidence="3">
    <location>
        <begin position="138"/>
        <end position="160"/>
    </location>
</feature>
<dbReference type="PANTHER" id="PTHR30461">
    <property type="entry name" value="DNA-INVERTASE FROM LAMBDOID PROPHAGE"/>
    <property type="match status" value="1"/>
</dbReference>
<evidence type="ECO:0000259" key="4">
    <source>
        <dbReference type="PROSITE" id="PS51736"/>
    </source>
</evidence>
<feature type="domain" description="Resolvase/invertase-type recombinase catalytic" evidence="4">
    <location>
        <begin position="2"/>
        <end position="135"/>
    </location>
</feature>
<evidence type="ECO:0000313" key="6">
    <source>
        <dbReference type="Proteomes" id="UP001174839"/>
    </source>
</evidence>
<dbReference type="SMART" id="SM00857">
    <property type="entry name" value="Resolvase"/>
    <property type="match status" value="1"/>
</dbReference>
<dbReference type="Proteomes" id="UP001174839">
    <property type="component" value="Unassembled WGS sequence"/>
</dbReference>
<dbReference type="InterPro" id="IPR036162">
    <property type="entry name" value="Resolvase-like_N_sf"/>
</dbReference>
<dbReference type="EMBL" id="JAUDUY010000004">
    <property type="protein sequence ID" value="MDM9631606.1"/>
    <property type="molecule type" value="Genomic_DNA"/>
</dbReference>
<sequence>MKYVVYYRVSTKDQNLGLDAQRSMVEKSLKAEDEVLRSFTEKETGTNKKFRPILQEALNLCKETGAILLIAKLDRLARNVSVISTLMESGIQFQAVDMPAATNLTIHIFAAIAEHEADIISQRTKSALKEIKSNIKENGHHISKSGNKVTSLGSPSNLTDEARRKAVEAIKNKKRLNPRNRQAKALIRSLHKEGKKLSEIARELNDNGFTASRGGKFRAEQVKRLIEA</sequence>
<dbReference type="RefSeq" id="WP_289724972.1">
    <property type="nucleotide sequence ID" value="NZ_JAUDUY010000004.1"/>
</dbReference>
<dbReference type="InterPro" id="IPR050639">
    <property type="entry name" value="SSR_resolvase"/>
</dbReference>
<proteinExistence type="predicted"/>